<organism evidence="2">
    <name type="scientific">Scrofimicrobium appendicitidis</name>
    <dbReference type="NCBI Taxonomy" id="3079930"/>
    <lineage>
        <taxon>Bacteria</taxon>
        <taxon>Bacillati</taxon>
        <taxon>Actinomycetota</taxon>
        <taxon>Actinomycetes</taxon>
        <taxon>Actinomycetales</taxon>
        <taxon>Actinomycetaceae</taxon>
        <taxon>Scrofimicrobium</taxon>
    </lineage>
</organism>
<keyword evidence="2" id="KW-0012">Acyltransferase</keyword>
<dbReference type="EC" id="2.3.1.-" evidence="2"/>
<dbReference type="InterPro" id="IPR000182">
    <property type="entry name" value="GNAT_dom"/>
</dbReference>
<dbReference type="CDD" id="cd04301">
    <property type="entry name" value="NAT_SF"/>
    <property type="match status" value="1"/>
</dbReference>
<dbReference type="KEGG" id="sapp:SAC06_06780"/>
<dbReference type="RefSeq" id="WP_350257556.1">
    <property type="nucleotide sequence ID" value="NZ_CP138335.1"/>
</dbReference>
<reference evidence="2" key="1">
    <citation type="submission" date="2023-11" db="EMBL/GenBank/DDBJ databases">
        <title>Scrofimicrobium hongkongense sp. nov., isolated from a patient with peritonitis.</title>
        <authorList>
            <person name="Lao H.Y."/>
            <person name="Wong A.Y.P."/>
            <person name="Ng T.L."/>
            <person name="Wong R.Y.L."/>
            <person name="Yau M.C.Y."/>
            <person name="Lam J.Y.W."/>
            <person name="Siu G.K.H."/>
        </authorList>
    </citation>
    <scope>NUCLEOTIDE SEQUENCE</scope>
    <source>
        <strain evidence="2">R131</strain>
    </source>
</reference>
<dbReference type="SUPFAM" id="SSF55729">
    <property type="entry name" value="Acyl-CoA N-acyltransferases (Nat)"/>
    <property type="match status" value="1"/>
</dbReference>
<proteinExistence type="predicted"/>
<sequence>MSELTFHRYPGGQVSPWWPQASQLRWDVFVQEQQVAPVLELDARDYRPTTTHLVGVDRDGVVQAAARILPDGNGVFHLGRVVVRQTGRGRGWGRQIMEAAHREVVHLLPPGTTGRLVLEAQVQAIDFYRSCGYQPTDDPRFLDAGIWHQRMDRSIVSSTPPAR</sequence>
<feature type="domain" description="N-acetyltransferase" evidence="1">
    <location>
        <begin position="4"/>
        <end position="156"/>
    </location>
</feature>
<protein>
    <submittedName>
        <fullName evidence="2">GNAT family N-acetyltransferase</fullName>
        <ecNumber evidence="2">2.3.1.-</ecNumber>
    </submittedName>
</protein>
<name>A0AAU7V6R5_9ACTO</name>
<dbReference type="InterPro" id="IPR016181">
    <property type="entry name" value="Acyl_CoA_acyltransferase"/>
</dbReference>
<gene>
    <name evidence="2" type="ORF">SAC06_06780</name>
</gene>
<keyword evidence="2" id="KW-0808">Transferase</keyword>
<accession>A0AAU7V6R5</accession>
<dbReference type="Pfam" id="PF13673">
    <property type="entry name" value="Acetyltransf_10"/>
    <property type="match status" value="1"/>
</dbReference>
<dbReference type="EMBL" id="CP138335">
    <property type="protein sequence ID" value="XBW07350.1"/>
    <property type="molecule type" value="Genomic_DNA"/>
</dbReference>
<dbReference type="AlphaFoldDB" id="A0AAU7V6R5"/>
<evidence type="ECO:0000259" key="1">
    <source>
        <dbReference type="PROSITE" id="PS51186"/>
    </source>
</evidence>
<evidence type="ECO:0000313" key="2">
    <source>
        <dbReference type="EMBL" id="XBW07350.1"/>
    </source>
</evidence>
<dbReference type="Gene3D" id="3.40.630.30">
    <property type="match status" value="1"/>
</dbReference>
<dbReference type="GO" id="GO:0016747">
    <property type="term" value="F:acyltransferase activity, transferring groups other than amino-acyl groups"/>
    <property type="evidence" value="ECO:0007669"/>
    <property type="project" value="InterPro"/>
</dbReference>
<dbReference type="PROSITE" id="PS51186">
    <property type="entry name" value="GNAT"/>
    <property type="match status" value="1"/>
</dbReference>